<accession>A0A845SUB4</accession>
<dbReference type="EMBL" id="VIQT01000003">
    <property type="protein sequence ID" value="NDO37874.1"/>
    <property type="molecule type" value="Genomic_DNA"/>
</dbReference>
<evidence type="ECO:0000256" key="1">
    <source>
        <dbReference type="SAM" id="MobiDB-lite"/>
    </source>
</evidence>
<feature type="compositionally biased region" description="Polar residues" evidence="1">
    <location>
        <begin position="1"/>
        <end position="14"/>
    </location>
</feature>
<evidence type="ECO:0000313" key="2">
    <source>
        <dbReference type="EMBL" id="NDO37874.1"/>
    </source>
</evidence>
<dbReference type="AlphaFoldDB" id="A0A845SUB4"/>
<dbReference type="Proteomes" id="UP000462501">
    <property type="component" value="Unassembled WGS sequence"/>
</dbReference>
<name>A0A845SUB4_9FIRM</name>
<feature type="region of interest" description="Disordered" evidence="1">
    <location>
        <begin position="1"/>
        <end position="33"/>
    </location>
</feature>
<reference evidence="2 3" key="1">
    <citation type="submission" date="2019-06" db="EMBL/GenBank/DDBJ databases">
        <title>Draft genome sequences of 15 bacterial species constituting the stable defined intestinal microbiota of the GM15 gnotobiotic mouse model.</title>
        <authorList>
            <person name="Elie C."/>
            <person name="Mathieu A."/>
            <person name="Saliou A."/>
            <person name="Darnaud M."/>
            <person name="Leulier F."/>
            <person name="Tamellini A."/>
        </authorList>
    </citation>
    <scope>NUCLEOTIDE SEQUENCE [LARGE SCALE GENOMIC DNA]</scope>
    <source>
        <strain evidence="2 3">JM4-15</strain>
    </source>
</reference>
<comment type="caution">
    <text evidence="2">The sequence shown here is derived from an EMBL/GenBank/DDBJ whole genome shotgun (WGS) entry which is preliminary data.</text>
</comment>
<proteinExistence type="predicted"/>
<protein>
    <submittedName>
        <fullName evidence="2">Uncharacterized protein</fullName>
    </submittedName>
</protein>
<organism evidence="2 3">
    <name type="scientific">Anaerotruncus colihominis</name>
    <dbReference type="NCBI Taxonomy" id="169435"/>
    <lineage>
        <taxon>Bacteria</taxon>
        <taxon>Bacillati</taxon>
        <taxon>Bacillota</taxon>
        <taxon>Clostridia</taxon>
        <taxon>Eubacteriales</taxon>
        <taxon>Oscillospiraceae</taxon>
        <taxon>Anaerotruncus</taxon>
    </lineage>
</organism>
<evidence type="ECO:0000313" key="3">
    <source>
        <dbReference type="Proteomes" id="UP000462501"/>
    </source>
</evidence>
<sequence length="148" mass="15427">MNQRASPANNQSQRTRQERTPPIQTSEPIQSRSFQAAEVLRAAAGARGTGRETLRRLCATLGNSRMLRLINAAPDRPPDPICARTPSGLKGAAQAVPENRISPGEAPWASAARFDGMELTALTPSPAPWAAKGGCDGYAGIPAGAGGL</sequence>
<feature type="compositionally biased region" description="Polar residues" evidence="1">
    <location>
        <begin position="22"/>
        <end position="33"/>
    </location>
</feature>
<gene>
    <name evidence="2" type="ORF">FMM72_01220</name>
</gene>
<dbReference type="RefSeq" id="WP_162220343.1">
    <property type="nucleotide sequence ID" value="NZ_JANJZM010000005.1"/>
</dbReference>